<protein>
    <submittedName>
        <fullName evidence="4">Class F sortase</fullName>
    </submittedName>
</protein>
<feature type="signal peptide" evidence="3">
    <location>
        <begin position="1"/>
        <end position="19"/>
    </location>
</feature>
<dbReference type="InterPro" id="IPR023365">
    <property type="entry name" value="Sortase_dom-sf"/>
</dbReference>
<accession>A0ABP8ESQ8</accession>
<keyword evidence="3" id="KW-0732">Signal</keyword>
<evidence type="ECO:0000256" key="3">
    <source>
        <dbReference type="SAM" id="SignalP"/>
    </source>
</evidence>
<dbReference type="PROSITE" id="PS51257">
    <property type="entry name" value="PROKAR_LIPOPROTEIN"/>
    <property type="match status" value="1"/>
</dbReference>
<dbReference type="Pfam" id="PF04203">
    <property type="entry name" value="Sortase"/>
    <property type="match status" value="1"/>
</dbReference>
<evidence type="ECO:0000256" key="2">
    <source>
        <dbReference type="SAM" id="MobiDB-lite"/>
    </source>
</evidence>
<dbReference type="Proteomes" id="UP001499841">
    <property type="component" value="Unassembled WGS sequence"/>
</dbReference>
<evidence type="ECO:0000256" key="1">
    <source>
        <dbReference type="ARBA" id="ARBA00022801"/>
    </source>
</evidence>
<feature type="chain" id="PRO_5047162124" evidence="3">
    <location>
        <begin position="20"/>
        <end position="248"/>
    </location>
</feature>
<dbReference type="CDD" id="cd05829">
    <property type="entry name" value="Sortase_F"/>
    <property type="match status" value="1"/>
</dbReference>
<gene>
    <name evidence="4" type="ORF">GCM10022262_13540</name>
</gene>
<evidence type="ECO:0000313" key="5">
    <source>
        <dbReference type="Proteomes" id="UP001499841"/>
    </source>
</evidence>
<sequence length="248" mass="25580">MRTVTTTIAALLLGPALLAGCSDLSGQPATTTAVPAESPSSAGTAPAAPGTASGEPAEPAPRTAASNVPTPSGVAHQAPAAAEIPVRNARHTGQISAAPEPPIRLVYDALGIDMPVAPVGVAEDGQMEVLPDALEAGWYRFGPTVGEKEGTAVVAAHAGSYVTPRGPFYDLKDARPGDRVEVTRADGVVLAYEVTTVENVGKDVIDLEQYFRRDGAPQLVLFTCGGRWDDARQSYDDNVVVSARPLDG</sequence>
<name>A0ABP8ESQ8_9MICO</name>
<comment type="caution">
    <text evidence="4">The sequence shown here is derived from an EMBL/GenBank/DDBJ whole genome shotgun (WGS) entry which is preliminary data.</text>
</comment>
<dbReference type="InterPro" id="IPR042001">
    <property type="entry name" value="Sortase_F"/>
</dbReference>
<dbReference type="RefSeq" id="WP_345039132.1">
    <property type="nucleotide sequence ID" value="NZ_BAABBA010000005.1"/>
</dbReference>
<keyword evidence="1" id="KW-0378">Hydrolase</keyword>
<organism evidence="4 5">
    <name type="scientific">Georgenia daeguensis</name>
    <dbReference type="NCBI Taxonomy" id="908355"/>
    <lineage>
        <taxon>Bacteria</taxon>
        <taxon>Bacillati</taxon>
        <taxon>Actinomycetota</taxon>
        <taxon>Actinomycetes</taxon>
        <taxon>Micrococcales</taxon>
        <taxon>Bogoriellaceae</taxon>
        <taxon>Georgenia</taxon>
    </lineage>
</organism>
<feature type="region of interest" description="Disordered" evidence="2">
    <location>
        <begin position="27"/>
        <end position="79"/>
    </location>
</feature>
<evidence type="ECO:0000313" key="4">
    <source>
        <dbReference type="EMBL" id="GAA4286995.1"/>
    </source>
</evidence>
<keyword evidence="5" id="KW-1185">Reference proteome</keyword>
<dbReference type="InterPro" id="IPR005754">
    <property type="entry name" value="Sortase"/>
</dbReference>
<dbReference type="SUPFAM" id="SSF63817">
    <property type="entry name" value="Sortase"/>
    <property type="match status" value="1"/>
</dbReference>
<proteinExistence type="predicted"/>
<reference evidence="5" key="1">
    <citation type="journal article" date="2019" name="Int. J. Syst. Evol. Microbiol.">
        <title>The Global Catalogue of Microorganisms (GCM) 10K type strain sequencing project: providing services to taxonomists for standard genome sequencing and annotation.</title>
        <authorList>
            <consortium name="The Broad Institute Genomics Platform"/>
            <consortium name="The Broad Institute Genome Sequencing Center for Infectious Disease"/>
            <person name="Wu L."/>
            <person name="Ma J."/>
        </authorList>
    </citation>
    <scope>NUCLEOTIDE SEQUENCE [LARGE SCALE GENOMIC DNA]</scope>
    <source>
        <strain evidence="5">JCM 17459</strain>
    </source>
</reference>
<dbReference type="EMBL" id="BAABBA010000005">
    <property type="protein sequence ID" value="GAA4286995.1"/>
    <property type="molecule type" value="Genomic_DNA"/>
</dbReference>
<dbReference type="Gene3D" id="2.40.260.10">
    <property type="entry name" value="Sortase"/>
    <property type="match status" value="1"/>
</dbReference>
<feature type="compositionally biased region" description="Low complexity" evidence="2">
    <location>
        <begin position="35"/>
        <end position="61"/>
    </location>
</feature>